<feature type="transmembrane region" description="Helical" evidence="10">
    <location>
        <begin position="43"/>
        <end position="63"/>
    </location>
</feature>
<dbReference type="GO" id="GO:1903806">
    <property type="term" value="P:L-isoleucine import across plasma membrane"/>
    <property type="evidence" value="ECO:0007669"/>
    <property type="project" value="TreeGrafter"/>
</dbReference>
<evidence type="ECO:0000256" key="3">
    <source>
        <dbReference type="ARBA" id="ARBA00022475"/>
    </source>
</evidence>
<dbReference type="CDD" id="cd06582">
    <property type="entry name" value="TM_PBP1_LivH_like"/>
    <property type="match status" value="1"/>
</dbReference>
<keyword evidence="2" id="KW-0813">Transport</keyword>
<sequence>MSWQDILDKTSLFLLQLTNGLTLGSIYALIAVGYTMVYGVLELINFAHGEIYMLGAFIAYHLVTVYDMPFFAAFGIALVVCCGSGILLEYLAYRPLRNKRRLAALISAIGISIFLQNLALIIWGAQQKGFPSEKLPTFFSSMALTIGDIQINYVQVFIFTLCVVLMLALHYIIMRTRVGMAMRAIAQDAKAAALMGINIDRVISFTFAVGSFLGAVAGVLVGVYYNAVWPTMGYTAGIKAFAAAVLGGIGSVPGAILGGMILGTAEVFGAGYISSAYRDGIAYVIMILVIIFKPAGLLGKTEVHRR</sequence>
<dbReference type="GO" id="GO:0015808">
    <property type="term" value="P:L-alanine transport"/>
    <property type="evidence" value="ECO:0007669"/>
    <property type="project" value="TreeGrafter"/>
</dbReference>
<dbReference type="InterPro" id="IPR001851">
    <property type="entry name" value="ABC_transp_permease"/>
</dbReference>
<feature type="transmembrane region" description="Helical" evidence="10">
    <location>
        <begin position="69"/>
        <end position="90"/>
    </location>
</feature>
<dbReference type="PANTHER" id="PTHR11795">
    <property type="entry name" value="BRANCHED-CHAIN AMINO ACID TRANSPORT SYSTEM PERMEASE PROTEIN LIVH"/>
    <property type="match status" value="1"/>
</dbReference>
<dbReference type="PANTHER" id="PTHR11795:SF371">
    <property type="entry name" value="HIGH-AFFINITY BRANCHED-CHAIN AMINO ACID TRANSPORT SYSTEM PERMEASE PROTEIN LIVH"/>
    <property type="match status" value="1"/>
</dbReference>
<dbReference type="InterPro" id="IPR052157">
    <property type="entry name" value="BCAA_transport_permease"/>
</dbReference>
<feature type="transmembrane region" description="Helical" evidence="10">
    <location>
        <begin position="12"/>
        <end position="36"/>
    </location>
</feature>
<evidence type="ECO:0000313" key="12">
    <source>
        <dbReference type="Proteomes" id="UP000033423"/>
    </source>
</evidence>
<protein>
    <submittedName>
        <fullName evidence="11">Inner-membrane translocator</fullName>
    </submittedName>
</protein>
<dbReference type="GO" id="GO:0005304">
    <property type="term" value="F:L-valine transmembrane transporter activity"/>
    <property type="evidence" value="ECO:0007669"/>
    <property type="project" value="TreeGrafter"/>
</dbReference>
<feature type="transmembrane region" description="Helical" evidence="10">
    <location>
        <begin position="102"/>
        <end position="125"/>
    </location>
</feature>
<name>A0A0F3H0L3_9BACT</name>
<keyword evidence="4" id="KW-0997">Cell inner membrane</keyword>
<accession>A0A0F3H0L3</accession>
<dbReference type="Pfam" id="PF02653">
    <property type="entry name" value="BPD_transp_2"/>
    <property type="match status" value="1"/>
</dbReference>
<evidence type="ECO:0000313" key="11">
    <source>
        <dbReference type="EMBL" id="KJU87675.1"/>
    </source>
</evidence>
<comment type="similarity">
    <text evidence="9">Belongs to the binding-protein-dependent transport system permease family. LivHM subfamily.</text>
</comment>
<keyword evidence="3" id="KW-1003">Cell membrane</keyword>
<feature type="transmembrane region" description="Helical" evidence="10">
    <location>
        <begin position="202"/>
        <end position="225"/>
    </location>
</feature>
<feature type="transmembrane region" description="Helical" evidence="10">
    <location>
        <begin position="280"/>
        <end position="299"/>
    </location>
</feature>
<evidence type="ECO:0000256" key="10">
    <source>
        <dbReference type="SAM" id="Phobius"/>
    </source>
</evidence>
<evidence type="ECO:0000256" key="6">
    <source>
        <dbReference type="ARBA" id="ARBA00022970"/>
    </source>
</evidence>
<evidence type="ECO:0000256" key="9">
    <source>
        <dbReference type="ARBA" id="ARBA00037998"/>
    </source>
</evidence>
<reference evidence="11 12" key="1">
    <citation type="submission" date="2015-02" db="EMBL/GenBank/DDBJ databases">
        <title>Single-cell genomics of uncultivated deep-branching MTB reveals a conserved set of magnetosome genes.</title>
        <authorList>
            <person name="Kolinko S."/>
            <person name="Richter M."/>
            <person name="Glockner F.O."/>
            <person name="Brachmann A."/>
            <person name="Schuler D."/>
        </authorList>
    </citation>
    <scope>NUCLEOTIDE SEQUENCE [LARGE SCALE GENOMIC DNA]</scope>
    <source>
        <strain evidence="11">TM-1</strain>
    </source>
</reference>
<keyword evidence="8 10" id="KW-0472">Membrane</keyword>
<dbReference type="GO" id="GO:0015192">
    <property type="term" value="F:L-phenylalanine transmembrane transporter activity"/>
    <property type="evidence" value="ECO:0007669"/>
    <property type="project" value="TreeGrafter"/>
</dbReference>
<evidence type="ECO:0000256" key="7">
    <source>
        <dbReference type="ARBA" id="ARBA00022989"/>
    </source>
</evidence>
<dbReference type="AlphaFoldDB" id="A0A0F3H0L3"/>
<dbReference type="EMBL" id="LACI01000061">
    <property type="protein sequence ID" value="KJU87675.1"/>
    <property type="molecule type" value="Genomic_DNA"/>
</dbReference>
<keyword evidence="6" id="KW-0029">Amino-acid transport</keyword>
<dbReference type="PROSITE" id="PS00414">
    <property type="entry name" value="PROFILIN"/>
    <property type="match status" value="1"/>
</dbReference>
<dbReference type="GO" id="GO:0042941">
    <property type="term" value="P:D-alanine transmembrane transport"/>
    <property type="evidence" value="ECO:0007669"/>
    <property type="project" value="TreeGrafter"/>
</dbReference>
<keyword evidence="7 10" id="KW-1133">Transmembrane helix</keyword>
<dbReference type="PATRIC" id="fig|29290.4.peg.157"/>
<dbReference type="InterPro" id="IPR027310">
    <property type="entry name" value="Profilin_CS"/>
</dbReference>
<evidence type="ECO:0000256" key="5">
    <source>
        <dbReference type="ARBA" id="ARBA00022692"/>
    </source>
</evidence>
<dbReference type="GO" id="GO:0003779">
    <property type="term" value="F:actin binding"/>
    <property type="evidence" value="ECO:0007669"/>
    <property type="project" value="InterPro"/>
</dbReference>
<organism evidence="11 12">
    <name type="scientific">Candidatus Magnetobacterium bavaricum</name>
    <dbReference type="NCBI Taxonomy" id="29290"/>
    <lineage>
        <taxon>Bacteria</taxon>
        <taxon>Pseudomonadati</taxon>
        <taxon>Nitrospirota</taxon>
        <taxon>Thermodesulfovibrionia</taxon>
        <taxon>Thermodesulfovibrionales</taxon>
        <taxon>Candidatus Magnetobacteriaceae</taxon>
        <taxon>Candidatus Magnetobacterium</taxon>
    </lineage>
</organism>
<comment type="caution">
    <text evidence="11">The sequence shown here is derived from an EMBL/GenBank/DDBJ whole genome shotgun (WGS) entry which is preliminary data.</text>
</comment>
<dbReference type="GO" id="GO:0005886">
    <property type="term" value="C:plasma membrane"/>
    <property type="evidence" value="ECO:0007669"/>
    <property type="project" value="UniProtKB-SubCell"/>
</dbReference>
<dbReference type="Proteomes" id="UP000033423">
    <property type="component" value="Unassembled WGS sequence"/>
</dbReference>
<evidence type="ECO:0000256" key="2">
    <source>
        <dbReference type="ARBA" id="ARBA00022448"/>
    </source>
</evidence>
<dbReference type="GO" id="GO:0015188">
    <property type="term" value="F:L-isoleucine transmembrane transporter activity"/>
    <property type="evidence" value="ECO:0007669"/>
    <property type="project" value="TreeGrafter"/>
</dbReference>
<evidence type="ECO:0000256" key="4">
    <source>
        <dbReference type="ARBA" id="ARBA00022519"/>
    </source>
</evidence>
<feature type="transmembrane region" description="Helical" evidence="10">
    <location>
        <begin position="153"/>
        <end position="173"/>
    </location>
</feature>
<keyword evidence="12" id="KW-1185">Reference proteome</keyword>
<evidence type="ECO:0000256" key="8">
    <source>
        <dbReference type="ARBA" id="ARBA00023136"/>
    </source>
</evidence>
<comment type="subcellular location">
    <subcellularLocation>
        <location evidence="1">Cell membrane</location>
        <topology evidence="1">Multi-pass membrane protein</topology>
    </subcellularLocation>
</comment>
<gene>
    <name evidence="11" type="ORF">MBAV_000131</name>
</gene>
<keyword evidence="5 10" id="KW-0812">Transmembrane</keyword>
<evidence type="ECO:0000256" key="1">
    <source>
        <dbReference type="ARBA" id="ARBA00004651"/>
    </source>
</evidence>
<dbReference type="GO" id="GO:0015190">
    <property type="term" value="F:L-leucine transmembrane transporter activity"/>
    <property type="evidence" value="ECO:0007669"/>
    <property type="project" value="TreeGrafter"/>
</dbReference>
<proteinExistence type="inferred from homology"/>